<dbReference type="GO" id="GO:0005200">
    <property type="term" value="F:structural constituent of cytoskeleton"/>
    <property type="evidence" value="ECO:0007669"/>
    <property type="project" value="InterPro"/>
</dbReference>
<evidence type="ECO:0000256" key="3">
    <source>
        <dbReference type="ARBA" id="ARBA00022741"/>
    </source>
</evidence>
<dbReference type="Gene3D" id="3.40.50.1440">
    <property type="entry name" value="Tubulin/FtsZ, GTPase domain"/>
    <property type="match status" value="1"/>
</dbReference>
<protein>
    <submittedName>
        <fullName evidence="8">Tubulin alpha</fullName>
    </submittedName>
</protein>
<evidence type="ECO:0000256" key="6">
    <source>
        <dbReference type="ARBA" id="ARBA00049117"/>
    </source>
</evidence>
<feature type="domain" description="Tubulin/FtsZ GTPase" evidence="7">
    <location>
        <begin position="1"/>
        <end position="128"/>
    </location>
</feature>
<dbReference type="Proteomes" id="UP000324629">
    <property type="component" value="Unassembled WGS sequence"/>
</dbReference>
<dbReference type="InterPro" id="IPR036525">
    <property type="entry name" value="Tubulin/FtsZ_GTPase_sf"/>
</dbReference>
<dbReference type="Gene3D" id="3.30.1330.20">
    <property type="entry name" value="Tubulin/FtsZ, C-terminal domain"/>
    <property type="match status" value="1"/>
</dbReference>
<dbReference type="InterPro" id="IPR002452">
    <property type="entry name" value="Alpha_tubulin"/>
</dbReference>
<dbReference type="SMART" id="SM00864">
    <property type="entry name" value="Tubulin"/>
    <property type="match status" value="1"/>
</dbReference>
<dbReference type="EMBL" id="QNGE01001606">
    <property type="protein sequence ID" value="KAA3677224.1"/>
    <property type="molecule type" value="Genomic_DNA"/>
</dbReference>
<dbReference type="InterPro" id="IPR003008">
    <property type="entry name" value="Tubulin_FtsZ_GTPase"/>
</dbReference>
<keyword evidence="2" id="KW-0493">Microtubule</keyword>
<organism evidence="8 9">
    <name type="scientific">Paragonimus westermani</name>
    <dbReference type="NCBI Taxonomy" id="34504"/>
    <lineage>
        <taxon>Eukaryota</taxon>
        <taxon>Metazoa</taxon>
        <taxon>Spiralia</taxon>
        <taxon>Lophotrochozoa</taxon>
        <taxon>Platyhelminthes</taxon>
        <taxon>Trematoda</taxon>
        <taxon>Digenea</taxon>
        <taxon>Plagiorchiida</taxon>
        <taxon>Troglotremata</taxon>
        <taxon>Troglotrematidae</taxon>
        <taxon>Paragonimus</taxon>
    </lineage>
</organism>
<dbReference type="SUPFAM" id="SSF55307">
    <property type="entry name" value="Tubulin C-terminal domain-like"/>
    <property type="match status" value="1"/>
</dbReference>
<dbReference type="PRINTS" id="PR01161">
    <property type="entry name" value="TUBULIN"/>
</dbReference>
<dbReference type="GO" id="GO:0007017">
    <property type="term" value="P:microtubule-based process"/>
    <property type="evidence" value="ECO:0007669"/>
    <property type="project" value="InterPro"/>
</dbReference>
<keyword evidence="4" id="KW-0378">Hydrolase</keyword>
<evidence type="ECO:0000313" key="9">
    <source>
        <dbReference type="Proteomes" id="UP000324629"/>
    </source>
</evidence>
<dbReference type="SUPFAM" id="SSF52490">
    <property type="entry name" value="Tubulin nucleotide-binding domain-like"/>
    <property type="match status" value="1"/>
</dbReference>
<dbReference type="InterPro" id="IPR000217">
    <property type="entry name" value="Tubulin"/>
</dbReference>
<evidence type="ECO:0000256" key="2">
    <source>
        <dbReference type="ARBA" id="ARBA00022701"/>
    </source>
</evidence>
<evidence type="ECO:0000259" key="7">
    <source>
        <dbReference type="SMART" id="SM00864"/>
    </source>
</evidence>
<evidence type="ECO:0000256" key="1">
    <source>
        <dbReference type="ARBA" id="ARBA00009636"/>
    </source>
</evidence>
<comment type="catalytic activity">
    <reaction evidence="6">
        <text>GTP + H2O = GDP + phosphate + H(+)</text>
        <dbReference type="Rhea" id="RHEA:19669"/>
        <dbReference type="ChEBI" id="CHEBI:15377"/>
        <dbReference type="ChEBI" id="CHEBI:15378"/>
        <dbReference type="ChEBI" id="CHEBI:37565"/>
        <dbReference type="ChEBI" id="CHEBI:43474"/>
        <dbReference type="ChEBI" id="CHEBI:58189"/>
    </reaction>
    <physiologicalReaction direction="left-to-right" evidence="6">
        <dbReference type="Rhea" id="RHEA:19670"/>
    </physiologicalReaction>
</comment>
<evidence type="ECO:0000313" key="8">
    <source>
        <dbReference type="EMBL" id="KAA3677224.1"/>
    </source>
</evidence>
<evidence type="ECO:0000256" key="4">
    <source>
        <dbReference type="ARBA" id="ARBA00022801"/>
    </source>
</evidence>
<dbReference type="GO" id="GO:0016787">
    <property type="term" value="F:hydrolase activity"/>
    <property type="evidence" value="ECO:0007669"/>
    <property type="project" value="UniProtKB-KW"/>
</dbReference>
<dbReference type="GO" id="GO:0005525">
    <property type="term" value="F:GTP binding"/>
    <property type="evidence" value="ECO:0007669"/>
    <property type="project" value="UniProtKB-KW"/>
</dbReference>
<dbReference type="GO" id="GO:0005874">
    <property type="term" value="C:microtubule"/>
    <property type="evidence" value="ECO:0007669"/>
    <property type="project" value="UniProtKB-KW"/>
</dbReference>
<keyword evidence="5" id="KW-0342">GTP-binding</keyword>
<sequence>MDRIRKTADLCDGVQGVFYCDSLGVGTGSGLTTLLMERLSVDYGKKAKFQFVVYPSPKVSSAVVEPDSALLTTHATLVDTNCSFLVDNEAIYYMCRANVEITKPRFSNLNRLVSQVVSSLTASLRFPGTLNVKLLGFQSNLVLYPRIHFPLASYVPFLPATQLFHREISGVRLTAQCFSPQALMVTCNPGHGKYMA</sequence>
<dbReference type="AlphaFoldDB" id="A0A5J4NP07"/>
<accession>A0A5J4NP07</accession>
<dbReference type="InterPro" id="IPR008280">
    <property type="entry name" value="Tub_FtsZ_C"/>
</dbReference>
<name>A0A5J4NP07_9TREM</name>
<dbReference type="PANTHER" id="PTHR11588">
    <property type="entry name" value="TUBULIN"/>
    <property type="match status" value="1"/>
</dbReference>
<dbReference type="PRINTS" id="PR01162">
    <property type="entry name" value="ALPHATUBULIN"/>
</dbReference>
<evidence type="ECO:0000256" key="5">
    <source>
        <dbReference type="ARBA" id="ARBA00023134"/>
    </source>
</evidence>
<dbReference type="Pfam" id="PF00091">
    <property type="entry name" value="Tubulin"/>
    <property type="match status" value="1"/>
</dbReference>
<dbReference type="Pfam" id="PF03953">
    <property type="entry name" value="Tubulin_C"/>
    <property type="match status" value="1"/>
</dbReference>
<keyword evidence="9" id="KW-1185">Reference proteome</keyword>
<keyword evidence="3" id="KW-0547">Nucleotide-binding</keyword>
<comment type="caution">
    <text evidence="8">The sequence shown here is derived from an EMBL/GenBank/DDBJ whole genome shotgun (WGS) entry which is preliminary data.</text>
</comment>
<proteinExistence type="inferred from homology"/>
<gene>
    <name evidence="8" type="ORF">DEA37_0000444</name>
</gene>
<dbReference type="InterPro" id="IPR037103">
    <property type="entry name" value="Tubulin/FtsZ-like_C"/>
</dbReference>
<comment type="similarity">
    <text evidence="1">Belongs to the tubulin family.</text>
</comment>
<dbReference type="InterPro" id="IPR018316">
    <property type="entry name" value="Tubulin/FtsZ_2-layer-sand-dom"/>
</dbReference>
<reference evidence="8 9" key="1">
    <citation type="journal article" date="2019" name="Gigascience">
        <title>Whole-genome sequence of the oriental lung fluke Paragonimus westermani.</title>
        <authorList>
            <person name="Oey H."/>
            <person name="Zakrzewski M."/>
            <person name="Narain K."/>
            <person name="Devi K.R."/>
            <person name="Agatsuma T."/>
            <person name="Nawaratna S."/>
            <person name="Gobert G.N."/>
            <person name="Jones M.K."/>
            <person name="Ragan M.A."/>
            <person name="McManus D.P."/>
            <person name="Krause L."/>
        </authorList>
    </citation>
    <scope>NUCLEOTIDE SEQUENCE [LARGE SCALE GENOMIC DNA]</scope>
    <source>
        <strain evidence="8 9">IND2009</strain>
    </source>
</reference>